<dbReference type="GO" id="GO:0016887">
    <property type="term" value="F:ATP hydrolysis activity"/>
    <property type="evidence" value="ECO:0007669"/>
    <property type="project" value="InterPro"/>
</dbReference>
<keyword evidence="6 12" id="KW-0067">ATP-binding</keyword>
<evidence type="ECO:0000256" key="8">
    <source>
        <dbReference type="ARBA" id="ARBA00023136"/>
    </source>
</evidence>
<dbReference type="PROSITE" id="PS00211">
    <property type="entry name" value="ABC_TRANSPORTER_1"/>
    <property type="match status" value="1"/>
</dbReference>
<dbReference type="InterPro" id="IPR027417">
    <property type="entry name" value="P-loop_NTPase"/>
</dbReference>
<dbReference type="PANTHER" id="PTHR43394:SF1">
    <property type="entry name" value="ATP-BINDING CASSETTE SUB-FAMILY B MEMBER 10, MITOCHONDRIAL"/>
    <property type="match status" value="1"/>
</dbReference>
<dbReference type="AlphaFoldDB" id="A0A3Q9K872"/>
<evidence type="ECO:0000256" key="9">
    <source>
        <dbReference type="SAM" id="Phobius"/>
    </source>
</evidence>
<keyword evidence="8 9" id="KW-0472">Membrane</keyword>
<keyword evidence="2" id="KW-0813">Transport</keyword>
<organism evidence="12 13">
    <name type="scientific">Streptomyces lydicus</name>
    <dbReference type="NCBI Taxonomy" id="47763"/>
    <lineage>
        <taxon>Bacteria</taxon>
        <taxon>Bacillati</taxon>
        <taxon>Actinomycetota</taxon>
        <taxon>Actinomycetes</taxon>
        <taxon>Kitasatosporales</taxon>
        <taxon>Streptomycetaceae</taxon>
        <taxon>Streptomyces</taxon>
    </lineage>
</organism>
<dbReference type="FunFam" id="1.20.1560.10:FF:000040">
    <property type="entry name" value="Multidrug ABC transporter ATP-binding protein"/>
    <property type="match status" value="1"/>
</dbReference>
<dbReference type="EMBL" id="CP029042">
    <property type="protein sequence ID" value="AZS73489.1"/>
    <property type="molecule type" value="Genomic_DNA"/>
</dbReference>
<dbReference type="InterPro" id="IPR011527">
    <property type="entry name" value="ABC1_TM_dom"/>
</dbReference>
<evidence type="ECO:0000259" key="11">
    <source>
        <dbReference type="PROSITE" id="PS50929"/>
    </source>
</evidence>
<dbReference type="PANTHER" id="PTHR43394">
    <property type="entry name" value="ATP-DEPENDENT PERMEASE MDL1, MITOCHONDRIAL"/>
    <property type="match status" value="1"/>
</dbReference>
<evidence type="ECO:0000256" key="6">
    <source>
        <dbReference type="ARBA" id="ARBA00022840"/>
    </source>
</evidence>
<accession>A0A3Q9K872</accession>
<feature type="transmembrane region" description="Helical" evidence="9">
    <location>
        <begin position="16"/>
        <end position="34"/>
    </location>
</feature>
<dbReference type="Gene3D" id="3.40.50.300">
    <property type="entry name" value="P-loop containing nucleotide triphosphate hydrolases"/>
    <property type="match status" value="1"/>
</dbReference>
<keyword evidence="5" id="KW-0547">Nucleotide-binding</keyword>
<keyword evidence="7 9" id="KW-1133">Transmembrane helix</keyword>
<dbReference type="SMART" id="SM00382">
    <property type="entry name" value="AAA"/>
    <property type="match status" value="1"/>
</dbReference>
<evidence type="ECO:0000256" key="2">
    <source>
        <dbReference type="ARBA" id="ARBA00022448"/>
    </source>
</evidence>
<sequence length="577" mass="62941">MLVRLARAHLRPHRRSISLIVLLQLIQTLATLYLPTLNADIIDNGVVKGDTGYILRVGGYMVAVTLLQIVCAIGAVYFGARTAMALGRDIRAAVFDRVQSFSAREVGAFGAPSLITRTTNDVQQVQMLVLMTFTMMVSAPIMCVGGVIMALNQDVPLSGLLLVIVPVLGILVSLIVRRMRPLFRGMQERIDTVNRVLREQITGIRVIRAFVRDRHERERFAGANTDLYDASLRAGRLMSMMFPLVMLIVNVSSVAVVWFGGLRIDSGSMQIGALTAFLSYLMYILMSIMMATFMVMMLPRAEVCAERIQEVLATDSSVTPPEHPVTELRRHGELELRGVEFRFPGAEQPVLKDISLTARPGETTAVIGSTGSGKSTLLGLVPRLFDATGGTVLVDGEDVRTLDQETLAKAIGLVPQKPYLFSGTVATNLRYGNPDATDDELWHALETAQARDFVERMEGGLDAPIAQGGGNVSGGQRQRLAIARALVRRPEIYLFDDSFSALDYATDAALRAALARETDRATVVIVAQRVSTIRGADRIVVLDEGRVVGTGTHAELMAGNETYREIVLSQLTEQEAA</sequence>
<gene>
    <name evidence="12" type="ORF">DDE74_23335</name>
</gene>
<dbReference type="InterPro" id="IPR003593">
    <property type="entry name" value="AAA+_ATPase"/>
</dbReference>
<dbReference type="InterPro" id="IPR017871">
    <property type="entry name" value="ABC_transporter-like_CS"/>
</dbReference>
<comment type="subcellular location">
    <subcellularLocation>
        <location evidence="1">Cell membrane</location>
        <topology evidence="1">Multi-pass membrane protein</topology>
    </subcellularLocation>
</comment>
<proteinExistence type="predicted"/>
<dbReference type="InterPro" id="IPR003439">
    <property type="entry name" value="ABC_transporter-like_ATP-bd"/>
</dbReference>
<feature type="transmembrane region" description="Helical" evidence="9">
    <location>
        <begin position="54"/>
        <end position="78"/>
    </location>
</feature>
<feature type="transmembrane region" description="Helical" evidence="9">
    <location>
        <begin position="280"/>
        <end position="298"/>
    </location>
</feature>
<dbReference type="PROSITE" id="PS50893">
    <property type="entry name" value="ABC_TRANSPORTER_2"/>
    <property type="match status" value="1"/>
</dbReference>
<dbReference type="InterPro" id="IPR039421">
    <property type="entry name" value="Type_1_exporter"/>
</dbReference>
<feature type="domain" description="ABC transmembrane type-1" evidence="11">
    <location>
        <begin position="19"/>
        <end position="300"/>
    </location>
</feature>
<keyword evidence="4 9" id="KW-0812">Transmembrane</keyword>
<evidence type="ECO:0000256" key="3">
    <source>
        <dbReference type="ARBA" id="ARBA00022475"/>
    </source>
</evidence>
<dbReference type="FunFam" id="3.40.50.300:FF:000854">
    <property type="entry name" value="Multidrug ABC transporter ATP-binding protein"/>
    <property type="match status" value="1"/>
</dbReference>
<evidence type="ECO:0000313" key="12">
    <source>
        <dbReference type="EMBL" id="AZS73489.1"/>
    </source>
</evidence>
<dbReference type="InterPro" id="IPR036640">
    <property type="entry name" value="ABC1_TM_sf"/>
</dbReference>
<evidence type="ECO:0000256" key="5">
    <source>
        <dbReference type="ARBA" id="ARBA00022741"/>
    </source>
</evidence>
<feature type="transmembrane region" description="Helical" evidence="9">
    <location>
        <begin position="157"/>
        <end position="176"/>
    </location>
</feature>
<dbReference type="Proteomes" id="UP000275579">
    <property type="component" value="Chromosome"/>
</dbReference>
<name>A0A3Q9K872_9ACTN</name>
<evidence type="ECO:0000256" key="7">
    <source>
        <dbReference type="ARBA" id="ARBA00022989"/>
    </source>
</evidence>
<dbReference type="SUPFAM" id="SSF52540">
    <property type="entry name" value="P-loop containing nucleoside triphosphate hydrolases"/>
    <property type="match status" value="1"/>
</dbReference>
<dbReference type="GO" id="GO:0005886">
    <property type="term" value="C:plasma membrane"/>
    <property type="evidence" value="ECO:0007669"/>
    <property type="project" value="UniProtKB-SubCell"/>
</dbReference>
<evidence type="ECO:0000256" key="4">
    <source>
        <dbReference type="ARBA" id="ARBA00022692"/>
    </source>
</evidence>
<keyword evidence="3" id="KW-1003">Cell membrane</keyword>
<dbReference type="Pfam" id="PF00664">
    <property type="entry name" value="ABC_membrane"/>
    <property type="match status" value="1"/>
</dbReference>
<feature type="domain" description="ABC transporter" evidence="10">
    <location>
        <begin position="334"/>
        <end position="569"/>
    </location>
</feature>
<dbReference type="CDD" id="cd18548">
    <property type="entry name" value="ABC_6TM_Tm287_like"/>
    <property type="match status" value="1"/>
</dbReference>
<dbReference type="SUPFAM" id="SSF90123">
    <property type="entry name" value="ABC transporter transmembrane region"/>
    <property type="match status" value="1"/>
</dbReference>
<evidence type="ECO:0000259" key="10">
    <source>
        <dbReference type="PROSITE" id="PS50893"/>
    </source>
</evidence>
<feature type="transmembrane region" description="Helical" evidence="9">
    <location>
        <begin position="127"/>
        <end position="151"/>
    </location>
</feature>
<dbReference type="GO" id="GO:0005524">
    <property type="term" value="F:ATP binding"/>
    <property type="evidence" value="ECO:0007669"/>
    <property type="project" value="UniProtKB-KW"/>
</dbReference>
<dbReference type="Gene3D" id="1.20.1560.10">
    <property type="entry name" value="ABC transporter type 1, transmembrane domain"/>
    <property type="match status" value="1"/>
</dbReference>
<dbReference type="PROSITE" id="PS50929">
    <property type="entry name" value="ABC_TM1F"/>
    <property type="match status" value="1"/>
</dbReference>
<dbReference type="Pfam" id="PF00005">
    <property type="entry name" value="ABC_tran"/>
    <property type="match status" value="1"/>
</dbReference>
<dbReference type="GO" id="GO:0015421">
    <property type="term" value="F:ABC-type oligopeptide transporter activity"/>
    <property type="evidence" value="ECO:0007669"/>
    <property type="project" value="TreeGrafter"/>
</dbReference>
<feature type="transmembrane region" description="Helical" evidence="9">
    <location>
        <begin position="241"/>
        <end position="260"/>
    </location>
</feature>
<protein>
    <submittedName>
        <fullName evidence="12">Multidrug ABC transporter ATP-binding protein</fullName>
    </submittedName>
</protein>
<evidence type="ECO:0000256" key="1">
    <source>
        <dbReference type="ARBA" id="ARBA00004651"/>
    </source>
</evidence>
<dbReference type="RefSeq" id="WP_127152472.1">
    <property type="nucleotide sequence ID" value="NZ_CP029042.1"/>
</dbReference>
<evidence type="ECO:0000313" key="13">
    <source>
        <dbReference type="Proteomes" id="UP000275579"/>
    </source>
</evidence>
<reference evidence="12 13" key="1">
    <citation type="submission" date="2018-04" db="EMBL/GenBank/DDBJ databases">
        <title>Complete genome sequences of Streptomyces lydicus strain WYEC and characterization of antagonistic properties of biological control agents.</title>
        <authorList>
            <person name="Mariita R.M."/>
            <person name="Sello J.K."/>
        </authorList>
    </citation>
    <scope>NUCLEOTIDE SEQUENCE [LARGE SCALE GENOMIC DNA]</scope>
    <source>
        <strain evidence="12 13">WYEC 108</strain>
    </source>
</reference>